<dbReference type="OrthoDB" id="9804723at2"/>
<evidence type="ECO:0000313" key="2">
    <source>
        <dbReference type="EMBL" id="PPB82239.1"/>
    </source>
</evidence>
<proteinExistence type="predicted"/>
<organism evidence="2 3">
    <name type="scientific">Albidovulum inexpectatum</name>
    <dbReference type="NCBI Taxonomy" id="196587"/>
    <lineage>
        <taxon>Bacteria</taxon>
        <taxon>Pseudomonadati</taxon>
        <taxon>Pseudomonadota</taxon>
        <taxon>Alphaproteobacteria</taxon>
        <taxon>Rhodobacterales</taxon>
        <taxon>Paracoccaceae</taxon>
        <taxon>Albidovulum</taxon>
    </lineage>
</organism>
<dbReference type="Gene3D" id="3.40.50.1820">
    <property type="entry name" value="alpha/beta hydrolase"/>
    <property type="match status" value="1"/>
</dbReference>
<evidence type="ECO:0000313" key="3">
    <source>
        <dbReference type="Proteomes" id="UP000239736"/>
    </source>
</evidence>
<reference evidence="2 3" key="1">
    <citation type="submission" date="2018-01" db="EMBL/GenBank/DDBJ databases">
        <title>Genomic Encyclopedia of Archaeal and Bacterial Type Strains, Phase II (KMG-II): from individual species to whole genera.</title>
        <authorList>
            <person name="Goeker M."/>
        </authorList>
    </citation>
    <scope>NUCLEOTIDE SEQUENCE [LARGE SCALE GENOMIC DNA]</scope>
    <source>
        <strain evidence="2 3">DSM 12048</strain>
    </source>
</reference>
<dbReference type="SUPFAM" id="SSF53474">
    <property type="entry name" value="alpha/beta-Hydrolases"/>
    <property type="match status" value="1"/>
</dbReference>
<dbReference type="InterPro" id="IPR000073">
    <property type="entry name" value="AB_hydrolase_1"/>
</dbReference>
<evidence type="ECO:0000259" key="1">
    <source>
        <dbReference type="Pfam" id="PF12697"/>
    </source>
</evidence>
<sequence length="270" mass="28679">MQGGNVVEERAGHPTFWRTFGHGARDALAIHASLARSDAWAPVAERLADRLRMTAFDLPGHGQSADPAEGADLLTLSAQIAASFIERPVDLIGHSFGAVVALRLAIAAPEAIRTLTLIEPVLFAAADGTAELEAHLRERAPFVRALEAGANEEAARLFIETWGTGQEWESLPAERRARMARRIGLIRAADAALYRDSGGILQPDALESLEMPVLLIRGTDSPPVMERIAEAIAARLPDVGVATVPGAGHMAPLTHPDQVAGLVGVNLDRA</sequence>
<dbReference type="Proteomes" id="UP000239736">
    <property type="component" value="Unassembled WGS sequence"/>
</dbReference>
<dbReference type="AlphaFoldDB" id="A0A2S5JL74"/>
<protein>
    <submittedName>
        <fullName evidence="2">Pimeloyl-ACP methyl ester carboxylesterase</fullName>
    </submittedName>
</protein>
<keyword evidence="3" id="KW-1185">Reference proteome</keyword>
<dbReference type="PANTHER" id="PTHR43798">
    <property type="entry name" value="MONOACYLGLYCEROL LIPASE"/>
    <property type="match status" value="1"/>
</dbReference>
<dbReference type="PRINTS" id="PR00111">
    <property type="entry name" value="ABHYDROLASE"/>
</dbReference>
<dbReference type="RefSeq" id="WP_104068816.1">
    <property type="nucleotide sequence ID" value="NZ_PRDS01000001.1"/>
</dbReference>
<dbReference type="Pfam" id="PF12697">
    <property type="entry name" value="Abhydrolase_6"/>
    <property type="match status" value="1"/>
</dbReference>
<accession>A0A2S5JL74</accession>
<comment type="caution">
    <text evidence="2">The sequence shown here is derived from an EMBL/GenBank/DDBJ whole genome shotgun (WGS) entry which is preliminary data.</text>
</comment>
<dbReference type="InterPro" id="IPR029058">
    <property type="entry name" value="AB_hydrolase_fold"/>
</dbReference>
<gene>
    <name evidence="2" type="ORF">LV82_00165</name>
</gene>
<dbReference type="InterPro" id="IPR050266">
    <property type="entry name" value="AB_hydrolase_sf"/>
</dbReference>
<feature type="domain" description="AB hydrolase-1" evidence="1">
    <location>
        <begin position="30"/>
        <end position="260"/>
    </location>
</feature>
<dbReference type="EMBL" id="PRDS01000001">
    <property type="protein sequence ID" value="PPB82239.1"/>
    <property type="molecule type" value="Genomic_DNA"/>
</dbReference>
<name>A0A2S5JL74_9RHOB</name>